<dbReference type="SUPFAM" id="SSF53187">
    <property type="entry name" value="Zn-dependent exopeptidases"/>
    <property type="match status" value="1"/>
</dbReference>
<dbReference type="PANTHER" id="PTHR43808">
    <property type="entry name" value="ACETYLORNITHINE DEACETYLASE"/>
    <property type="match status" value="1"/>
</dbReference>
<dbReference type="InterPro" id="IPR050072">
    <property type="entry name" value="Peptidase_M20A"/>
</dbReference>
<dbReference type="GO" id="GO:0016787">
    <property type="term" value="F:hydrolase activity"/>
    <property type="evidence" value="ECO:0007669"/>
    <property type="project" value="UniProtKB-KW"/>
</dbReference>
<dbReference type="InterPro" id="IPR001261">
    <property type="entry name" value="ArgE/DapE_CS"/>
</dbReference>
<dbReference type="CDD" id="cd03894">
    <property type="entry name" value="M20_ArgE"/>
    <property type="match status" value="1"/>
</dbReference>
<dbReference type="EMBL" id="CP045096">
    <property type="protein sequence ID" value="QFR00621.1"/>
    <property type="molecule type" value="Genomic_DNA"/>
</dbReference>
<dbReference type="AlphaFoldDB" id="A0A5P8KC68"/>
<feature type="compositionally biased region" description="Pro residues" evidence="5">
    <location>
        <begin position="419"/>
        <end position="428"/>
    </location>
</feature>
<protein>
    <submittedName>
        <fullName evidence="7">M20 family metallopeptidase</fullName>
    </submittedName>
</protein>
<dbReference type="InterPro" id="IPR002933">
    <property type="entry name" value="Peptidase_M20"/>
</dbReference>
<dbReference type="InterPro" id="IPR011650">
    <property type="entry name" value="Peptidase_M20_dimer"/>
</dbReference>
<name>A0A5P8KC68_9ACTN</name>
<reference evidence="7 8" key="1">
    <citation type="submission" date="2019-10" db="EMBL/GenBank/DDBJ databases">
        <title>Streptomyces sp. strain GY16 isolated from leaves of Broussonetia papyrifera.</title>
        <authorList>
            <person name="Mo P."/>
        </authorList>
    </citation>
    <scope>NUCLEOTIDE SEQUENCE [LARGE SCALE GENOMIC DNA]</scope>
    <source>
        <strain evidence="7 8">GY16</strain>
    </source>
</reference>
<feature type="domain" description="Peptidase M20 dimerisation" evidence="6">
    <location>
        <begin position="176"/>
        <end position="279"/>
    </location>
</feature>
<keyword evidence="2" id="KW-0479">Metal-binding</keyword>
<dbReference type="Gene3D" id="3.40.630.10">
    <property type="entry name" value="Zn peptidases"/>
    <property type="match status" value="2"/>
</dbReference>
<keyword evidence="8" id="KW-1185">Reference proteome</keyword>
<dbReference type="SUPFAM" id="SSF55031">
    <property type="entry name" value="Bacterial exopeptidase dimerisation domain"/>
    <property type="match status" value="1"/>
</dbReference>
<evidence type="ECO:0000259" key="6">
    <source>
        <dbReference type="Pfam" id="PF07687"/>
    </source>
</evidence>
<organism evidence="7 8">
    <name type="scientific">Streptomyces phaeolivaceus</name>
    <dbReference type="NCBI Taxonomy" id="2653200"/>
    <lineage>
        <taxon>Bacteria</taxon>
        <taxon>Bacillati</taxon>
        <taxon>Actinomycetota</taxon>
        <taxon>Actinomycetes</taxon>
        <taxon>Kitasatosporales</taxon>
        <taxon>Streptomycetaceae</taxon>
        <taxon>Streptomyces</taxon>
    </lineage>
</organism>
<dbReference type="GO" id="GO:0046872">
    <property type="term" value="F:metal ion binding"/>
    <property type="evidence" value="ECO:0007669"/>
    <property type="project" value="UniProtKB-KW"/>
</dbReference>
<dbReference type="Proteomes" id="UP000327294">
    <property type="component" value="Chromosome"/>
</dbReference>
<accession>A0A5P8KC68</accession>
<evidence type="ECO:0000256" key="5">
    <source>
        <dbReference type="SAM" id="MobiDB-lite"/>
    </source>
</evidence>
<evidence type="ECO:0000313" key="8">
    <source>
        <dbReference type="Proteomes" id="UP000327294"/>
    </source>
</evidence>
<dbReference type="PROSITE" id="PS00758">
    <property type="entry name" value="ARGE_DAPE_CPG2_1"/>
    <property type="match status" value="1"/>
</dbReference>
<dbReference type="KEGG" id="sphv:F9278_35590"/>
<dbReference type="Gene3D" id="3.30.70.360">
    <property type="match status" value="1"/>
</dbReference>
<feature type="compositionally biased region" description="Low complexity" evidence="5">
    <location>
        <begin position="429"/>
        <end position="444"/>
    </location>
</feature>
<sequence length="444" mass="45159">MTAATNRVEELLRELVRIPSVNPRDGAGDGGETAVAEYVREWLAGRGVPAELHEVLPGRCNVVAVVPGLSEEAVLLESHLDTVETDGMTVGPYEGEVRDGLLYGRGACDAKGPLAAFLLAVAELAAGEPPPRTVVLAGVCDEEHAYRGVLGLVDTLRGRAVVGAVVGEPTALVPAVAHKGVVRYTVRTTGRAGHSSRPEEAVNAITLMGPVLAHLADHPPGVPPHPLLGPATRSVTRIRGGTGPNTIAGGCEADVDRRTLPGEDLDTVWRDDRAELAALGAEVDPPFTVDPALDTRPDAEIVTALCRALAAHGRPAEARGMPFGTDASKLARAGIPSVVFGPGSVADAHAAAESVELAEVELAARIVVAAVRGMETRGTETRTGASGRGGEGSRAAGGHLLPGGGVGEGGGRVSRGRPAVPPRLPPPSSSSSSSATQAGGSPCG</sequence>
<feature type="region of interest" description="Disordered" evidence="5">
    <location>
        <begin position="375"/>
        <end position="444"/>
    </location>
</feature>
<evidence type="ECO:0000256" key="3">
    <source>
        <dbReference type="ARBA" id="ARBA00022801"/>
    </source>
</evidence>
<evidence type="ECO:0000256" key="2">
    <source>
        <dbReference type="ARBA" id="ARBA00022723"/>
    </source>
</evidence>
<evidence type="ECO:0000313" key="7">
    <source>
        <dbReference type="EMBL" id="QFR00621.1"/>
    </source>
</evidence>
<evidence type="ECO:0000256" key="1">
    <source>
        <dbReference type="ARBA" id="ARBA00001947"/>
    </source>
</evidence>
<evidence type="ECO:0000256" key="4">
    <source>
        <dbReference type="ARBA" id="ARBA00022833"/>
    </source>
</evidence>
<dbReference type="InterPro" id="IPR036264">
    <property type="entry name" value="Bact_exopeptidase_dim_dom"/>
</dbReference>
<dbReference type="Pfam" id="PF01546">
    <property type="entry name" value="Peptidase_M20"/>
    <property type="match status" value="1"/>
</dbReference>
<keyword evidence="3" id="KW-0378">Hydrolase</keyword>
<dbReference type="RefSeq" id="WP_152171955.1">
    <property type="nucleotide sequence ID" value="NZ_CP045096.1"/>
</dbReference>
<dbReference type="Pfam" id="PF07687">
    <property type="entry name" value="M20_dimer"/>
    <property type="match status" value="1"/>
</dbReference>
<proteinExistence type="predicted"/>
<comment type="cofactor">
    <cofactor evidence="1">
        <name>Zn(2+)</name>
        <dbReference type="ChEBI" id="CHEBI:29105"/>
    </cofactor>
</comment>
<feature type="compositionally biased region" description="Gly residues" evidence="5">
    <location>
        <begin position="400"/>
        <end position="413"/>
    </location>
</feature>
<keyword evidence="4" id="KW-0862">Zinc</keyword>
<gene>
    <name evidence="7" type="ORF">F9278_35590</name>
</gene>